<protein>
    <submittedName>
        <fullName evidence="1">Uncharacterized protein</fullName>
    </submittedName>
</protein>
<name>A0ABV2GWI0_9HYPH</name>
<gene>
    <name evidence="1" type="ORF">ABID19_005544</name>
</gene>
<sequence length="57" mass="5871">MDVDVGASFVPFADILGEGMDAAGPAEPVGDDMVAESVLAKIVAPGKHPQRLMRHGP</sequence>
<proteinExistence type="predicted"/>
<comment type="caution">
    <text evidence="1">The sequence shown here is derived from an EMBL/GenBank/DDBJ whole genome shotgun (WGS) entry which is preliminary data.</text>
</comment>
<accession>A0ABV2GWI0</accession>
<organism evidence="1 2">
    <name type="scientific">Mesorhizobium robiniae</name>
    <dbReference type="NCBI Taxonomy" id="559315"/>
    <lineage>
        <taxon>Bacteria</taxon>
        <taxon>Pseudomonadati</taxon>
        <taxon>Pseudomonadota</taxon>
        <taxon>Alphaproteobacteria</taxon>
        <taxon>Hyphomicrobiales</taxon>
        <taxon>Phyllobacteriaceae</taxon>
        <taxon>Mesorhizobium</taxon>
    </lineage>
</organism>
<reference evidence="1 2" key="1">
    <citation type="submission" date="2024-06" db="EMBL/GenBank/DDBJ databases">
        <title>Genomic Encyclopedia of Type Strains, Phase IV (KMG-IV): sequencing the most valuable type-strain genomes for metagenomic binning, comparative biology and taxonomic classification.</title>
        <authorList>
            <person name="Goeker M."/>
        </authorList>
    </citation>
    <scope>NUCLEOTIDE SEQUENCE [LARGE SCALE GENOMIC DNA]</scope>
    <source>
        <strain evidence="1 2">DSM 100022</strain>
    </source>
</reference>
<keyword evidence="2" id="KW-1185">Reference proteome</keyword>
<dbReference type="Proteomes" id="UP001549204">
    <property type="component" value="Unassembled WGS sequence"/>
</dbReference>
<evidence type="ECO:0000313" key="2">
    <source>
        <dbReference type="Proteomes" id="UP001549204"/>
    </source>
</evidence>
<dbReference type="EMBL" id="JBEPMC010000012">
    <property type="protein sequence ID" value="MET3582482.1"/>
    <property type="molecule type" value="Genomic_DNA"/>
</dbReference>
<evidence type="ECO:0000313" key="1">
    <source>
        <dbReference type="EMBL" id="MET3582482.1"/>
    </source>
</evidence>